<name>A0A1C1D0W6_9EURO</name>
<feature type="compositionally biased region" description="Basic and acidic residues" evidence="1">
    <location>
        <begin position="692"/>
        <end position="711"/>
    </location>
</feature>
<dbReference type="Pfam" id="PF10680">
    <property type="entry name" value="RRN9"/>
    <property type="match status" value="1"/>
</dbReference>
<accession>A0A1C1D0W6</accession>
<dbReference type="InterPro" id="IPR019622">
    <property type="entry name" value="Rrn9_dom"/>
</dbReference>
<feature type="compositionally biased region" description="Acidic residues" evidence="1">
    <location>
        <begin position="712"/>
        <end position="728"/>
    </location>
</feature>
<feature type="region of interest" description="Disordered" evidence="1">
    <location>
        <begin position="594"/>
        <end position="638"/>
    </location>
</feature>
<feature type="region of interest" description="Disordered" evidence="1">
    <location>
        <begin position="255"/>
        <end position="326"/>
    </location>
</feature>
<dbReference type="eggNOG" id="ENOG502SFXK">
    <property type="taxonomic scope" value="Eukaryota"/>
</dbReference>
<feature type="region of interest" description="Disordered" evidence="1">
    <location>
        <begin position="669"/>
        <end position="728"/>
    </location>
</feature>
<dbReference type="VEuPathDB" id="FungiDB:G647_01649"/>
<feature type="region of interest" description="Disordered" evidence="1">
    <location>
        <begin position="123"/>
        <end position="160"/>
    </location>
</feature>
<keyword evidence="4" id="KW-1185">Reference proteome</keyword>
<evidence type="ECO:0000313" key="4">
    <source>
        <dbReference type="Proteomes" id="UP000094526"/>
    </source>
</evidence>
<feature type="compositionally biased region" description="Polar residues" evidence="1">
    <location>
        <begin position="29"/>
        <end position="47"/>
    </location>
</feature>
<sequence>MDSDSTYVEDAEHVASSPAPDRILLSSPPHITQSHPQVAITSSGATSTSQRIVPSLISGTPHAQGQDSQTYFRRPNRYFGPASTWLSWTREERTTVLSLDRVRSQDLSTHLFSAFGLERKARAVAGRETKRRRKGKERASSAAPSGAGDDADAAAGAQLQGSDSRFRLSRAWTAWPMRPDQVPREELLPRLYQDGIRRAHVDFRPSAHLEEWLVATATRLARERWSIREWEKEDELTATNIEHDYDAADTLETVEHDQGEDSRNSEVEDASPPSGQFGDDPIFYSQPFVFEDDDDDAAEGNGRSTKLEGEPSDDEATEPDGRPVALADDDKARQYFLPTARHILSNLDDLLLGLHKARYTYAAKPQGRARGRYSNSQTPEESSTRGRSSSRAASRRRVRSSSATSDVSGISTASAFEGKRSRRVASLGLRDWSDIMGMASLTGWDPAIVEKASERCAKLFGENMLFRTFHEGRDKDRATPYFTENLADQTEGIAPLRVEEAPVSETDEDEVVVVRTSRPCTACQESRLQCHPADVGAGASRPCKSCLDNDTPCSGIRVSIIERARVCPHRSCPRHTIPFRKRYHLQRHLDSVHKRVRLTRSASRSQSRAASAPSSGINAYSYSDTGSDVSSRSGSHDSAQIVCPIEGCPRTTRPFSKGKKLYEHVRRMHSEVDVNEVKRREARKRSARRGGRRDERGSGSKSREQMRKAAVDEEVEVEGDEDEDEDEG</sequence>
<evidence type="ECO:0000313" key="3">
    <source>
        <dbReference type="EMBL" id="OCT54374.1"/>
    </source>
</evidence>
<feature type="compositionally biased region" description="Basic and acidic residues" evidence="1">
    <location>
        <begin position="255"/>
        <end position="266"/>
    </location>
</feature>
<dbReference type="EMBL" id="LGRB01000004">
    <property type="protein sequence ID" value="OCT54374.1"/>
    <property type="molecule type" value="Genomic_DNA"/>
</dbReference>
<feature type="compositionally biased region" description="Low complexity" evidence="1">
    <location>
        <begin position="140"/>
        <end position="157"/>
    </location>
</feature>
<dbReference type="Proteomes" id="UP000094526">
    <property type="component" value="Unassembled WGS sequence"/>
</dbReference>
<dbReference type="OrthoDB" id="5412288at2759"/>
<feature type="domain" description="Rrn9" evidence="2">
    <location>
        <begin position="99"/>
        <end position="186"/>
    </location>
</feature>
<feature type="compositionally biased region" description="Basic residues" evidence="1">
    <location>
        <begin position="680"/>
        <end position="691"/>
    </location>
</feature>
<dbReference type="STRING" id="86049.A0A1C1D0W6"/>
<reference evidence="4" key="1">
    <citation type="submission" date="2015-07" db="EMBL/GenBank/DDBJ databases">
        <authorList>
            <person name="Teixeira M.M."/>
            <person name="Souza R.C."/>
            <person name="Almeida L.G."/>
            <person name="Vicente V.A."/>
            <person name="de Hoog S."/>
            <person name="Bocca A.L."/>
            <person name="de Almeida S.R."/>
            <person name="Vasconcelos A.T."/>
            <person name="Felipe M.S."/>
        </authorList>
    </citation>
    <scope>NUCLEOTIDE SEQUENCE [LARGE SCALE GENOMIC DNA]</scope>
    <source>
        <strain evidence="4">KSF</strain>
    </source>
</reference>
<dbReference type="VEuPathDB" id="FungiDB:CLCR_00788"/>
<comment type="caution">
    <text evidence="3">The sequence shown here is derived from an EMBL/GenBank/DDBJ whole genome shotgun (WGS) entry which is preliminary data.</text>
</comment>
<dbReference type="AlphaFoldDB" id="A0A1C1D0W6"/>
<feature type="region of interest" description="Disordered" evidence="1">
    <location>
        <begin position="1"/>
        <end position="47"/>
    </location>
</feature>
<organism evidence="3 4">
    <name type="scientific">Cladophialophora carrionii</name>
    <dbReference type="NCBI Taxonomy" id="86049"/>
    <lineage>
        <taxon>Eukaryota</taxon>
        <taxon>Fungi</taxon>
        <taxon>Dikarya</taxon>
        <taxon>Ascomycota</taxon>
        <taxon>Pezizomycotina</taxon>
        <taxon>Eurotiomycetes</taxon>
        <taxon>Chaetothyriomycetidae</taxon>
        <taxon>Chaetothyriales</taxon>
        <taxon>Herpotrichiellaceae</taxon>
        <taxon>Cladophialophora</taxon>
    </lineage>
</organism>
<proteinExistence type="predicted"/>
<protein>
    <recommendedName>
        <fullName evidence="2">Rrn9 domain-containing protein</fullName>
    </recommendedName>
</protein>
<gene>
    <name evidence="3" type="ORF">CLCR_00788</name>
</gene>
<feature type="compositionally biased region" description="Low complexity" evidence="1">
    <location>
        <begin position="400"/>
        <end position="409"/>
    </location>
</feature>
<evidence type="ECO:0000259" key="2">
    <source>
        <dbReference type="Pfam" id="PF10680"/>
    </source>
</evidence>
<evidence type="ECO:0000256" key="1">
    <source>
        <dbReference type="SAM" id="MobiDB-lite"/>
    </source>
</evidence>
<feature type="compositionally biased region" description="Basic and acidic residues" evidence="1">
    <location>
        <begin position="669"/>
        <end position="679"/>
    </location>
</feature>
<feature type="region of interest" description="Disordered" evidence="1">
    <location>
        <begin position="363"/>
        <end position="415"/>
    </location>
</feature>
<feature type="compositionally biased region" description="Low complexity" evidence="1">
    <location>
        <begin position="600"/>
        <end position="638"/>
    </location>
</feature>